<reference evidence="1" key="1">
    <citation type="journal article" date="2020" name="Nature">
        <title>Giant virus diversity and host interactions through global metagenomics.</title>
        <authorList>
            <person name="Schulz F."/>
            <person name="Roux S."/>
            <person name="Paez-Espino D."/>
            <person name="Jungbluth S."/>
            <person name="Walsh D.A."/>
            <person name="Denef V.J."/>
            <person name="McMahon K.D."/>
            <person name="Konstantinidis K.T."/>
            <person name="Eloe-Fadrosh E.A."/>
            <person name="Kyrpides N.C."/>
            <person name="Woyke T."/>
        </authorList>
    </citation>
    <scope>NUCLEOTIDE SEQUENCE</scope>
    <source>
        <strain evidence="1">GVMAG-M-3300023174-104</strain>
    </source>
</reference>
<sequence length="32" mass="3372">MITNGFGSDTLSVTLSDTSVSSLLSFSSEFIK</sequence>
<protein>
    <submittedName>
        <fullName evidence="1">Uncharacterized protein</fullName>
    </submittedName>
</protein>
<name>A0A6C0D3H8_9ZZZZ</name>
<dbReference type="AlphaFoldDB" id="A0A6C0D3H8"/>
<proteinExistence type="predicted"/>
<accession>A0A6C0D3H8</accession>
<organism evidence="1">
    <name type="scientific">viral metagenome</name>
    <dbReference type="NCBI Taxonomy" id="1070528"/>
    <lineage>
        <taxon>unclassified sequences</taxon>
        <taxon>metagenomes</taxon>
        <taxon>organismal metagenomes</taxon>
    </lineage>
</organism>
<dbReference type="EMBL" id="MN739519">
    <property type="protein sequence ID" value="QHT10255.1"/>
    <property type="molecule type" value="Genomic_DNA"/>
</dbReference>
<evidence type="ECO:0000313" key="1">
    <source>
        <dbReference type="EMBL" id="QHT10255.1"/>
    </source>
</evidence>